<dbReference type="AlphaFoldDB" id="A0AAE0A0C8"/>
<proteinExistence type="predicted"/>
<keyword evidence="2" id="KW-0378">Hydrolase</keyword>
<comment type="pathway">
    <text evidence="1">Glycan metabolism; pectin degradation; 2-dehydro-3-deoxy-D-gluconate from pectin: step 1/5.</text>
</comment>
<dbReference type="PANTHER" id="PTHR31707">
    <property type="entry name" value="PECTINESTERASE"/>
    <property type="match status" value="1"/>
</dbReference>
<dbReference type="Pfam" id="PF01095">
    <property type="entry name" value="Pectinesterase"/>
    <property type="match status" value="1"/>
</dbReference>
<dbReference type="GO" id="GO:0030599">
    <property type="term" value="F:pectinesterase activity"/>
    <property type="evidence" value="ECO:0007669"/>
    <property type="project" value="InterPro"/>
</dbReference>
<gene>
    <name evidence="5" type="ORF">Dsin_021863</name>
</gene>
<evidence type="ECO:0000256" key="1">
    <source>
        <dbReference type="ARBA" id="ARBA00005184"/>
    </source>
</evidence>
<reference evidence="5" key="1">
    <citation type="journal article" date="2023" name="Plant J.">
        <title>Genome sequences and population genomics provide insights into the demographic history, inbreeding, and mutation load of two 'living fossil' tree species of Dipteronia.</title>
        <authorList>
            <person name="Feng Y."/>
            <person name="Comes H.P."/>
            <person name="Chen J."/>
            <person name="Zhu S."/>
            <person name="Lu R."/>
            <person name="Zhang X."/>
            <person name="Li P."/>
            <person name="Qiu J."/>
            <person name="Olsen K.M."/>
            <person name="Qiu Y."/>
        </authorList>
    </citation>
    <scope>NUCLEOTIDE SEQUENCE</scope>
    <source>
        <strain evidence="5">NBL</strain>
    </source>
</reference>
<dbReference type="SUPFAM" id="SSF51126">
    <property type="entry name" value="Pectin lyase-like"/>
    <property type="match status" value="1"/>
</dbReference>
<evidence type="ECO:0000259" key="4">
    <source>
        <dbReference type="Pfam" id="PF01095"/>
    </source>
</evidence>
<keyword evidence="3" id="KW-0063">Aspartyl esterase</keyword>
<sequence>MDTTIVIHNSSIILTPDLRSQSGVKKYLGRLWKTFARKIVMQSYLDKFIDHEEWTQFTDETDVTTLYYAEFWNYRPGSSTGDRVKWPGYHALNNPNAVQDFLVKNLSTKMIGFRNLMYLCFSGLGLNSVKE</sequence>
<protein>
    <recommendedName>
        <fullName evidence="4">Pectinesterase catalytic domain-containing protein</fullName>
    </recommendedName>
</protein>
<feature type="domain" description="Pectinesterase catalytic" evidence="4">
    <location>
        <begin position="2"/>
        <end position="106"/>
    </location>
</feature>
<keyword evidence="6" id="KW-1185">Reference proteome</keyword>
<comment type="caution">
    <text evidence="5">The sequence shown here is derived from an EMBL/GenBank/DDBJ whole genome shotgun (WGS) entry which is preliminary data.</text>
</comment>
<dbReference type="Proteomes" id="UP001281410">
    <property type="component" value="Unassembled WGS sequence"/>
</dbReference>
<dbReference type="EMBL" id="JANJYJ010000007">
    <property type="protein sequence ID" value="KAK3198448.1"/>
    <property type="molecule type" value="Genomic_DNA"/>
</dbReference>
<dbReference type="Gene3D" id="2.160.20.10">
    <property type="entry name" value="Single-stranded right-handed beta-helix, Pectin lyase-like"/>
    <property type="match status" value="1"/>
</dbReference>
<evidence type="ECO:0000313" key="6">
    <source>
        <dbReference type="Proteomes" id="UP001281410"/>
    </source>
</evidence>
<evidence type="ECO:0000256" key="3">
    <source>
        <dbReference type="ARBA" id="ARBA00023085"/>
    </source>
</evidence>
<dbReference type="InterPro" id="IPR000070">
    <property type="entry name" value="Pectinesterase_cat"/>
</dbReference>
<dbReference type="GO" id="GO:0042545">
    <property type="term" value="P:cell wall modification"/>
    <property type="evidence" value="ECO:0007669"/>
    <property type="project" value="InterPro"/>
</dbReference>
<accession>A0AAE0A0C8</accession>
<organism evidence="5 6">
    <name type="scientific">Dipteronia sinensis</name>
    <dbReference type="NCBI Taxonomy" id="43782"/>
    <lineage>
        <taxon>Eukaryota</taxon>
        <taxon>Viridiplantae</taxon>
        <taxon>Streptophyta</taxon>
        <taxon>Embryophyta</taxon>
        <taxon>Tracheophyta</taxon>
        <taxon>Spermatophyta</taxon>
        <taxon>Magnoliopsida</taxon>
        <taxon>eudicotyledons</taxon>
        <taxon>Gunneridae</taxon>
        <taxon>Pentapetalae</taxon>
        <taxon>rosids</taxon>
        <taxon>malvids</taxon>
        <taxon>Sapindales</taxon>
        <taxon>Sapindaceae</taxon>
        <taxon>Hippocastanoideae</taxon>
        <taxon>Acereae</taxon>
        <taxon>Dipteronia</taxon>
    </lineage>
</organism>
<dbReference type="InterPro" id="IPR011050">
    <property type="entry name" value="Pectin_lyase_fold/virulence"/>
</dbReference>
<evidence type="ECO:0000256" key="2">
    <source>
        <dbReference type="ARBA" id="ARBA00022801"/>
    </source>
</evidence>
<dbReference type="InterPro" id="IPR012334">
    <property type="entry name" value="Pectin_lyas_fold"/>
</dbReference>
<evidence type="ECO:0000313" key="5">
    <source>
        <dbReference type="EMBL" id="KAK3198448.1"/>
    </source>
</evidence>
<name>A0AAE0A0C8_9ROSI</name>